<proteinExistence type="inferred from homology"/>
<evidence type="ECO:0000256" key="9">
    <source>
        <dbReference type="SAM" id="MobiDB-lite"/>
    </source>
</evidence>
<evidence type="ECO:0000256" key="1">
    <source>
        <dbReference type="ARBA" id="ARBA00004123"/>
    </source>
</evidence>
<dbReference type="PANTHER" id="PTHR10484">
    <property type="entry name" value="HISTONE H4"/>
    <property type="match status" value="1"/>
</dbReference>
<dbReference type="EMBL" id="JAVXUP010002599">
    <property type="protein sequence ID" value="KAK3002416.1"/>
    <property type="molecule type" value="Genomic_DNA"/>
</dbReference>
<dbReference type="GO" id="GO:0046982">
    <property type="term" value="F:protein heterodimerization activity"/>
    <property type="evidence" value="ECO:0007669"/>
    <property type="project" value="InterPro"/>
</dbReference>
<evidence type="ECO:0000313" key="11">
    <source>
        <dbReference type="Proteomes" id="UP001188597"/>
    </source>
</evidence>
<dbReference type="GO" id="GO:0003677">
    <property type="term" value="F:DNA binding"/>
    <property type="evidence" value="ECO:0007669"/>
    <property type="project" value="UniProtKB-KW"/>
</dbReference>
<dbReference type="InterPro" id="IPR001951">
    <property type="entry name" value="Histone_H4"/>
</dbReference>
<comment type="caution">
    <text evidence="10">The sequence shown here is derived from an EMBL/GenBank/DDBJ whole genome shotgun (WGS) entry which is preliminary data.</text>
</comment>
<dbReference type="PRINTS" id="PR00623">
    <property type="entry name" value="HISTONEH4"/>
</dbReference>
<evidence type="ECO:0000256" key="5">
    <source>
        <dbReference type="ARBA" id="ARBA00023125"/>
    </source>
</evidence>
<evidence type="ECO:0000256" key="4">
    <source>
        <dbReference type="ARBA" id="ARBA00022454"/>
    </source>
</evidence>
<sequence>MSGRGKGGNDLGKGGAKGHCNVLLDNIQCITKPTIRRLVCRGGVKRISGLIYTRPQDFPRERHPRRRHLHRALPPQDRDGHGRRLCAQEAGKYPVRLRWLGFGLTIKSCCGNLREEMTKYGTEAKNREKDLSETDLEHIEKLKGAPPLESKYPLSSDQLHECDIIVPSEPQDYDEEEKEGRKRPRAQWDPPLFNAQGILGDIIPDKLASVHGIVEEEMQDLDFGALISGSQPRSKDFVLGLSTLDKPTEAPKKQKVPSRAGSRATSSSVRPNTPHHTAWRVSIEESVFKSPHTAWDWSSHTIIPMDRRLSGYGVNETANGMVQLMAQAMAQVQIGAEKLIAVDKVLNEEKKKVLIENNFCREAEKKVEDLSKKVERLELSNVDLTARINQLETEKSTAAVQAVQLFKKSKSFLDQRYCDSKRALVHSYNECKDDIQKDHPELDLSPYKHKFTREIAAKDII</sequence>
<dbReference type="Gene3D" id="1.10.20.10">
    <property type="entry name" value="Histone, subunit A"/>
    <property type="match status" value="1"/>
</dbReference>
<dbReference type="Proteomes" id="UP001188597">
    <property type="component" value="Unassembled WGS sequence"/>
</dbReference>
<comment type="similarity">
    <text evidence="3">Belongs to the histone H4 family.</text>
</comment>
<dbReference type="AlphaFoldDB" id="A0AA89AI49"/>
<evidence type="ECO:0000256" key="8">
    <source>
        <dbReference type="SAM" id="Coils"/>
    </source>
</evidence>
<evidence type="ECO:0000256" key="2">
    <source>
        <dbReference type="ARBA" id="ARBA00004286"/>
    </source>
</evidence>
<dbReference type="GO" id="GO:0005634">
    <property type="term" value="C:nucleus"/>
    <property type="evidence" value="ECO:0007669"/>
    <property type="project" value="UniProtKB-SubCell"/>
</dbReference>
<feature type="compositionally biased region" description="Polar residues" evidence="9">
    <location>
        <begin position="263"/>
        <end position="275"/>
    </location>
</feature>
<feature type="coiled-coil region" evidence="8">
    <location>
        <begin position="360"/>
        <end position="394"/>
    </location>
</feature>
<reference evidence="10" key="1">
    <citation type="submission" date="2022-12" db="EMBL/GenBank/DDBJ databases">
        <title>Draft genome assemblies for two species of Escallonia (Escalloniales).</title>
        <authorList>
            <person name="Chanderbali A."/>
            <person name="Dervinis C."/>
            <person name="Anghel I."/>
            <person name="Soltis D."/>
            <person name="Soltis P."/>
            <person name="Zapata F."/>
        </authorList>
    </citation>
    <scope>NUCLEOTIDE SEQUENCE</scope>
    <source>
        <strain evidence="10">UCBG64.0493</strain>
        <tissue evidence="10">Leaf</tissue>
    </source>
</reference>
<keyword evidence="11" id="KW-1185">Reference proteome</keyword>
<comment type="subcellular location">
    <subcellularLocation>
        <location evidence="2">Chromosome</location>
    </subcellularLocation>
    <subcellularLocation>
        <location evidence="1">Nucleus</location>
    </subcellularLocation>
</comment>
<gene>
    <name evidence="10" type="ORF">RJ639_021277</name>
</gene>
<keyword evidence="8" id="KW-0175">Coiled coil</keyword>
<evidence type="ECO:0000313" key="10">
    <source>
        <dbReference type="EMBL" id="KAK3002416.1"/>
    </source>
</evidence>
<dbReference type="InterPro" id="IPR009072">
    <property type="entry name" value="Histone-fold"/>
</dbReference>
<protein>
    <submittedName>
        <fullName evidence="10">Uncharacterized protein</fullName>
    </submittedName>
</protein>
<feature type="region of interest" description="Disordered" evidence="9">
    <location>
        <begin position="242"/>
        <end position="276"/>
    </location>
</feature>
<dbReference type="GO" id="GO:0030527">
    <property type="term" value="F:structural constituent of chromatin"/>
    <property type="evidence" value="ECO:0007669"/>
    <property type="project" value="InterPro"/>
</dbReference>
<dbReference type="GO" id="GO:0000786">
    <property type="term" value="C:nucleosome"/>
    <property type="evidence" value="ECO:0007669"/>
    <property type="project" value="UniProtKB-KW"/>
</dbReference>
<name>A0AA89AI49_9ASTE</name>
<organism evidence="10 11">
    <name type="scientific">Escallonia herrerae</name>
    <dbReference type="NCBI Taxonomy" id="1293975"/>
    <lineage>
        <taxon>Eukaryota</taxon>
        <taxon>Viridiplantae</taxon>
        <taxon>Streptophyta</taxon>
        <taxon>Embryophyta</taxon>
        <taxon>Tracheophyta</taxon>
        <taxon>Spermatophyta</taxon>
        <taxon>Magnoliopsida</taxon>
        <taxon>eudicotyledons</taxon>
        <taxon>Gunneridae</taxon>
        <taxon>Pentapetalae</taxon>
        <taxon>asterids</taxon>
        <taxon>campanulids</taxon>
        <taxon>Escalloniales</taxon>
        <taxon>Escalloniaceae</taxon>
        <taxon>Escallonia</taxon>
    </lineage>
</organism>
<keyword evidence="7" id="KW-0544">Nucleosome core</keyword>
<accession>A0AA89AI49</accession>
<evidence type="ECO:0000256" key="3">
    <source>
        <dbReference type="ARBA" id="ARBA00006564"/>
    </source>
</evidence>
<keyword evidence="4" id="KW-0158">Chromosome</keyword>
<feature type="region of interest" description="Disordered" evidence="9">
    <location>
        <begin position="168"/>
        <end position="189"/>
    </location>
</feature>
<keyword evidence="6" id="KW-0539">Nucleus</keyword>
<evidence type="ECO:0000256" key="7">
    <source>
        <dbReference type="ARBA" id="ARBA00023269"/>
    </source>
</evidence>
<evidence type="ECO:0000256" key="6">
    <source>
        <dbReference type="ARBA" id="ARBA00023242"/>
    </source>
</evidence>
<keyword evidence="5" id="KW-0238">DNA-binding</keyword>